<protein>
    <submittedName>
        <fullName evidence="1">Uncharacterized protein</fullName>
    </submittedName>
</protein>
<dbReference type="EMBL" id="GBRH01232053">
    <property type="protein sequence ID" value="JAD65842.1"/>
    <property type="molecule type" value="Transcribed_RNA"/>
</dbReference>
<sequence length="27" mass="2998">MWTEAIAPTMLEKPMMLRLMSMGGISA</sequence>
<accession>A0A0A9C2R4</accession>
<reference evidence="1" key="2">
    <citation type="journal article" date="2015" name="Data Brief">
        <title>Shoot transcriptome of the giant reed, Arundo donax.</title>
        <authorList>
            <person name="Barrero R.A."/>
            <person name="Guerrero F.D."/>
            <person name="Moolhuijzen P."/>
            <person name="Goolsby J.A."/>
            <person name="Tidwell J."/>
            <person name="Bellgard S.E."/>
            <person name="Bellgard M.I."/>
        </authorList>
    </citation>
    <scope>NUCLEOTIDE SEQUENCE</scope>
    <source>
        <tissue evidence="1">Shoot tissue taken approximately 20 cm above the soil surface</tissue>
    </source>
</reference>
<proteinExistence type="predicted"/>
<evidence type="ECO:0000313" key="1">
    <source>
        <dbReference type="EMBL" id="JAD65842.1"/>
    </source>
</evidence>
<organism evidence="1">
    <name type="scientific">Arundo donax</name>
    <name type="common">Giant reed</name>
    <name type="synonym">Donax arundinaceus</name>
    <dbReference type="NCBI Taxonomy" id="35708"/>
    <lineage>
        <taxon>Eukaryota</taxon>
        <taxon>Viridiplantae</taxon>
        <taxon>Streptophyta</taxon>
        <taxon>Embryophyta</taxon>
        <taxon>Tracheophyta</taxon>
        <taxon>Spermatophyta</taxon>
        <taxon>Magnoliopsida</taxon>
        <taxon>Liliopsida</taxon>
        <taxon>Poales</taxon>
        <taxon>Poaceae</taxon>
        <taxon>PACMAD clade</taxon>
        <taxon>Arundinoideae</taxon>
        <taxon>Arundineae</taxon>
        <taxon>Arundo</taxon>
    </lineage>
</organism>
<name>A0A0A9C2R4_ARUDO</name>
<reference evidence="1" key="1">
    <citation type="submission" date="2014-09" db="EMBL/GenBank/DDBJ databases">
        <authorList>
            <person name="Magalhaes I.L.F."/>
            <person name="Oliveira U."/>
            <person name="Santos F.R."/>
            <person name="Vidigal T.H.D.A."/>
            <person name="Brescovit A.D."/>
            <person name="Santos A.J."/>
        </authorList>
    </citation>
    <scope>NUCLEOTIDE SEQUENCE</scope>
    <source>
        <tissue evidence="1">Shoot tissue taken approximately 20 cm above the soil surface</tissue>
    </source>
</reference>
<dbReference type="AlphaFoldDB" id="A0A0A9C2R4"/>